<sequence>MPPSRSKRAASGKKPATTSGISKVLGDLVKSKSATFACGGSIPVVRECVDQSAHDV</sequence>
<organism evidence="2 3">
    <name type="scientific">Hapsidospora chrysogenum (strain ATCC 11550 / CBS 779.69 / DSM 880 / IAM 14645 / JCM 23072 / IMI 49137)</name>
    <name type="common">Acremonium chrysogenum</name>
    <dbReference type="NCBI Taxonomy" id="857340"/>
    <lineage>
        <taxon>Eukaryota</taxon>
        <taxon>Fungi</taxon>
        <taxon>Dikarya</taxon>
        <taxon>Ascomycota</taxon>
        <taxon>Pezizomycotina</taxon>
        <taxon>Sordariomycetes</taxon>
        <taxon>Hypocreomycetidae</taxon>
        <taxon>Hypocreales</taxon>
        <taxon>Bionectriaceae</taxon>
        <taxon>Hapsidospora</taxon>
    </lineage>
</organism>
<feature type="region of interest" description="Disordered" evidence="1">
    <location>
        <begin position="1"/>
        <end position="20"/>
    </location>
</feature>
<proteinExistence type="predicted"/>
<keyword evidence="3" id="KW-1185">Reference proteome</keyword>
<dbReference type="AlphaFoldDB" id="A0A086T675"/>
<name>A0A086T675_HAPC1</name>
<dbReference type="OrthoDB" id="27483at2759"/>
<evidence type="ECO:0000313" key="3">
    <source>
        <dbReference type="Proteomes" id="UP000029964"/>
    </source>
</evidence>
<protein>
    <submittedName>
        <fullName evidence="2">Uncharacterized protein</fullName>
    </submittedName>
</protein>
<dbReference type="Proteomes" id="UP000029964">
    <property type="component" value="Unassembled WGS sequence"/>
</dbReference>
<reference evidence="3" key="1">
    <citation type="journal article" date="2014" name="Genome Announc.">
        <title>Genome sequence and annotation of Acremonium chrysogenum, producer of the beta-lactam antibiotic cephalosporin C.</title>
        <authorList>
            <person name="Terfehr D."/>
            <person name="Dahlmann T.A."/>
            <person name="Specht T."/>
            <person name="Zadra I."/>
            <person name="Kuernsteiner H."/>
            <person name="Kueck U."/>
        </authorList>
    </citation>
    <scope>NUCLEOTIDE SEQUENCE [LARGE SCALE GENOMIC DNA]</scope>
    <source>
        <strain evidence="3">ATCC 11550 / CBS 779.69 / DSM 880 / IAM 14645 / JCM 23072 / IMI 49137</strain>
    </source>
</reference>
<accession>A0A086T675</accession>
<evidence type="ECO:0000313" key="2">
    <source>
        <dbReference type="EMBL" id="KFH44857.1"/>
    </source>
</evidence>
<evidence type="ECO:0000256" key="1">
    <source>
        <dbReference type="SAM" id="MobiDB-lite"/>
    </source>
</evidence>
<gene>
    <name evidence="2" type="ORF">ACRE_042980</name>
</gene>
<dbReference type="HOGENOM" id="CLU_3013622_0_0_1"/>
<dbReference type="EMBL" id="JPKY01000041">
    <property type="protein sequence ID" value="KFH44857.1"/>
    <property type="molecule type" value="Genomic_DNA"/>
</dbReference>
<comment type="caution">
    <text evidence="2">The sequence shown here is derived from an EMBL/GenBank/DDBJ whole genome shotgun (WGS) entry which is preliminary data.</text>
</comment>
<feature type="compositionally biased region" description="Basic residues" evidence="1">
    <location>
        <begin position="1"/>
        <end position="11"/>
    </location>
</feature>